<evidence type="ECO:0000256" key="1">
    <source>
        <dbReference type="ARBA" id="ARBA00022741"/>
    </source>
</evidence>
<evidence type="ECO:0000313" key="4">
    <source>
        <dbReference type="EMBL" id="OQD92482.1"/>
    </source>
</evidence>
<reference evidence="5" key="1">
    <citation type="journal article" date="2017" name="Nat. Microbiol.">
        <title>Global analysis of biosynthetic gene clusters reveals vast potential of secondary metabolite production in Penicillium species.</title>
        <authorList>
            <person name="Nielsen J.C."/>
            <person name="Grijseels S."/>
            <person name="Prigent S."/>
            <person name="Ji B."/>
            <person name="Dainat J."/>
            <person name="Nielsen K.F."/>
            <person name="Frisvad J.C."/>
            <person name="Workman M."/>
            <person name="Nielsen J."/>
        </authorList>
    </citation>
    <scope>NUCLEOTIDE SEQUENCE [LARGE SCALE GENOMIC DNA]</scope>
    <source>
        <strain evidence="5">IBT 29525</strain>
    </source>
</reference>
<protein>
    <recommendedName>
        <fullName evidence="3">SNF2 N-terminal domain-containing protein</fullName>
    </recommendedName>
</protein>
<proteinExistence type="predicted"/>
<dbReference type="GO" id="GO:0005524">
    <property type="term" value="F:ATP binding"/>
    <property type="evidence" value="ECO:0007669"/>
    <property type="project" value="InterPro"/>
</dbReference>
<dbReference type="EMBL" id="MDYO01000041">
    <property type="protein sequence ID" value="OQD92482.1"/>
    <property type="molecule type" value="Genomic_DNA"/>
</dbReference>
<accession>A0A1V6QU55</accession>
<evidence type="ECO:0000313" key="5">
    <source>
        <dbReference type="Proteomes" id="UP000191612"/>
    </source>
</evidence>
<keyword evidence="1" id="KW-0547">Nucleotide-binding</keyword>
<dbReference type="InterPro" id="IPR027417">
    <property type="entry name" value="P-loop_NTPase"/>
</dbReference>
<evidence type="ECO:0000259" key="3">
    <source>
        <dbReference type="Pfam" id="PF00176"/>
    </source>
</evidence>
<name>A0A1V6QU55_9EURO</name>
<dbReference type="Pfam" id="PF00176">
    <property type="entry name" value="SNF2-rel_dom"/>
    <property type="match status" value="1"/>
</dbReference>
<dbReference type="Proteomes" id="UP000191612">
    <property type="component" value="Unassembled WGS sequence"/>
</dbReference>
<keyword evidence="5" id="KW-1185">Reference proteome</keyword>
<gene>
    <name evidence="4" type="ORF">PENSOL_c041G03527</name>
</gene>
<feature type="domain" description="SNF2 N-terminal" evidence="3">
    <location>
        <begin position="58"/>
        <end position="112"/>
    </location>
</feature>
<keyword evidence="2" id="KW-0067">ATP-binding</keyword>
<organism evidence="4 5">
    <name type="scientific">Penicillium solitum</name>
    <dbReference type="NCBI Taxonomy" id="60172"/>
    <lineage>
        <taxon>Eukaryota</taxon>
        <taxon>Fungi</taxon>
        <taxon>Dikarya</taxon>
        <taxon>Ascomycota</taxon>
        <taxon>Pezizomycotina</taxon>
        <taxon>Eurotiomycetes</taxon>
        <taxon>Eurotiomycetidae</taxon>
        <taxon>Eurotiales</taxon>
        <taxon>Aspergillaceae</taxon>
        <taxon>Penicillium</taxon>
    </lineage>
</organism>
<comment type="caution">
    <text evidence="4">The sequence shown here is derived from an EMBL/GenBank/DDBJ whole genome shotgun (WGS) entry which is preliminary data.</text>
</comment>
<dbReference type="Gene3D" id="3.40.50.10810">
    <property type="entry name" value="Tandem AAA-ATPase domain"/>
    <property type="match status" value="1"/>
</dbReference>
<dbReference type="SUPFAM" id="SSF52540">
    <property type="entry name" value="P-loop containing nucleoside triphosphate hydrolases"/>
    <property type="match status" value="1"/>
</dbReference>
<dbReference type="AlphaFoldDB" id="A0A1V6QU55"/>
<sequence>MAVILSSYDIHRERTAEIERTELLPPVSYDPPRYNDNGTGVMKDFIEYWVSPNHSAIFNVLVLDEAHRANNTQTAIWNILSQQNFESDILITATPMFNAIDGLTGLVSLLGSRGVARLKSKLSSDPDLKTRSSSLDPTPFSKIKDVYAAVAVYFALVLDTVAIQRSQVPSLKSLNGSLVPLQSSFTKITFRTAQARLLPTEWQEYETWHYLSAMNAPAQNAKKGEGKGKEVRKSFAHTGQIDEWRKAGARPEYFYRVCKDDTHLELRTAKQNAKFIASGSPRLRVVPQKLLT</sequence>
<evidence type="ECO:0000256" key="2">
    <source>
        <dbReference type="ARBA" id="ARBA00022840"/>
    </source>
</evidence>
<dbReference type="STRING" id="60172.A0A1V6QU55"/>
<dbReference type="InterPro" id="IPR038718">
    <property type="entry name" value="SNF2-like_sf"/>
</dbReference>
<dbReference type="InterPro" id="IPR000330">
    <property type="entry name" value="SNF2_N"/>
</dbReference>